<sequence>MTETTASRASMPTWLAATIAGAFGLFYAYAVWNAVAFLIDKATNPGLNGLGWAVLLFAVLFPLIVFGAALALGLRRPPAHFAALLLAGLGLTAVFWLNIISYVFSSGASLIA</sequence>
<evidence type="ECO:0000256" key="1">
    <source>
        <dbReference type="SAM" id="Phobius"/>
    </source>
</evidence>
<gene>
    <name evidence="2" type="ORF">SAMN04487751_0793</name>
</gene>
<keyword evidence="1" id="KW-0812">Transmembrane</keyword>
<reference evidence="2 3" key="1">
    <citation type="submission" date="2016-10" db="EMBL/GenBank/DDBJ databases">
        <authorList>
            <person name="Varghese N."/>
            <person name="Submissions S."/>
        </authorList>
    </citation>
    <scope>NUCLEOTIDE SEQUENCE [LARGE SCALE GENOMIC DNA]</scope>
    <source>
        <strain evidence="2 3">UNC380MFSha3.1</strain>
    </source>
</reference>
<evidence type="ECO:0000313" key="3">
    <source>
        <dbReference type="Proteomes" id="UP000198702"/>
    </source>
</evidence>
<comment type="caution">
    <text evidence="2">The sequence shown here is derived from an EMBL/GenBank/DDBJ whole genome shotgun (WGS) entry which is preliminary data.</text>
</comment>
<feature type="transmembrane region" description="Helical" evidence="1">
    <location>
        <begin position="52"/>
        <end position="74"/>
    </location>
</feature>
<keyword evidence="1" id="KW-0472">Membrane</keyword>
<feature type="transmembrane region" description="Helical" evidence="1">
    <location>
        <begin position="12"/>
        <end position="32"/>
    </location>
</feature>
<protein>
    <submittedName>
        <fullName evidence="2">Uncharacterized protein</fullName>
    </submittedName>
</protein>
<dbReference type="Proteomes" id="UP000198702">
    <property type="component" value="Unassembled WGS sequence"/>
</dbReference>
<dbReference type="EMBL" id="FOQZ01000001">
    <property type="protein sequence ID" value="SFI27238.1"/>
    <property type="molecule type" value="Genomic_DNA"/>
</dbReference>
<feature type="transmembrane region" description="Helical" evidence="1">
    <location>
        <begin position="81"/>
        <end position="104"/>
    </location>
</feature>
<proteinExistence type="predicted"/>
<keyword evidence="1" id="KW-1133">Transmembrane helix</keyword>
<dbReference type="RefSeq" id="WP_028495366.1">
    <property type="nucleotide sequence ID" value="NZ_FOQZ01000001.1"/>
</dbReference>
<accession>A0A7Z7GDG8</accession>
<name>A0A7Z7GDG8_9MICO</name>
<evidence type="ECO:0000313" key="2">
    <source>
        <dbReference type="EMBL" id="SFI27238.1"/>
    </source>
</evidence>
<organism evidence="2 3">
    <name type="scientific">Microbacterium saccharophilum</name>
    <dbReference type="NCBI Taxonomy" id="1213358"/>
    <lineage>
        <taxon>Bacteria</taxon>
        <taxon>Bacillati</taxon>
        <taxon>Actinomycetota</taxon>
        <taxon>Actinomycetes</taxon>
        <taxon>Micrococcales</taxon>
        <taxon>Microbacteriaceae</taxon>
        <taxon>Microbacterium</taxon>
    </lineage>
</organism>
<dbReference type="AlphaFoldDB" id="A0A7Z7GDG8"/>